<protein>
    <submittedName>
        <fullName evidence="1">Uncharacterized protein</fullName>
    </submittedName>
</protein>
<organism evidence="1">
    <name type="scientific">Picea glauca</name>
    <name type="common">White spruce</name>
    <name type="synonym">Pinus glauca</name>
    <dbReference type="NCBI Taxonomy" id="3330"/>
    <lineage>
        <taxon>Eukaryota</taxon>
        <taxon>Viridiplantae</taxon>
        <taxon>Streptophyta</taxon>
        <taxon>Embryophyta</taxon>
        <taxon>Tracheophyta</taxon>
        <taxon>Spermatophyta</taxon>
        <taxon>Pinopsida</taxon>
        <taxon>Pinidae</taxon>
        <taxon>Conifers I</taxon>
        <taxon>Pinales</taxon>
        <taxon>Pinaceae</taxon>
        <taxon>Picea</taxon>
    </lineage>
</organism>
<reference evidence="1" key="1">
    <citation type="journal article" date="2015" name="Genome Biol. Evol.">
        <title>Organellar Genomes of White Spruce (Picea glauca): Assembly and Annotation.</title>
        <authorList>
            <person name="Jackman S.D."/>
            <person name="Warren R.L."/>
            <person name="Gibb E.A."/>
            <person name="Vandervalk B.P."/>
            <person name="Mohamadi H."/>
            <person name="Chu J."/>
            <person name="Raymond A."/>
            <person name="Pleasance S."/>
            <person name="Coope R."/>
            <person name="Wildung M.R."/>
            <person name="Ritland C.E."/>
            <person name="Bousquet J."/>
            <person name="Jones S.J."/>
            <person name="Bohlmann J."/>
            <person name="Birol I."/>
        </authorList>
    </citation>
    <scope>NUCLEOTIDE SEQUENCE [LARGE SCALE GENOMIC DNA]</scope>
    <source>
        <tissue evidence="1">Flushing bud</tissue>
    </source>
</reference>
<gene>
    <name evidence="1" type="ORF">ABT39_MTgene967</name>
</gene>
<proteinExistence type="predicted"/>
<name>A0A101M4U9_PICGL</name>
<accession>A0A101M4U9</accession>
<evidence type="ECO:0000313" key="1">
    <source>
        <dbReference type="EMBL" id="KUM51121.1"/>
    </source>
</evidence>
<dbReference type="AlphaFoldDB" id="A0A101M4U9"/>
<geneLocation type="mitochondrion" evidence="1"/>
<sequence length="79" mass="9028">MCKKSSHYRCTKRWNRQDQLSQLVFMEKLGKRNWMGAYFIASGNTYGFRKNPSITGKVLNMNAPKLLFRVPSPGSIGGQ</sequence>
<dbReference type="EMBL" id="LKAM01000001">
    <property type="protein sequence ID" value="KUM51121.1"/>
    <property type="molecule type" value="Genomic_DNA"/>
</dbReference>
<keyword evidence="1" id="KW-0496">Mitochondrion</keyword>
<comment type="caution">
    <text evidence="1">The sequence shown here is derived from an EMBL/GenBank/DDBJ whole genome shotgun (WGS) entry which is preliminary data.</text>
</comment>